<keyword evidence="5 8" id="KW-0256">Endoplasmic reticulum</keyword>
<keyword evidence="6" id="KW-1133">Transmembrane helix</keyword>
<feature type="region of interest" description="Disordered" evidence="9">
    <location>
        <begin position="125"/>
        <end position="154"/>
    </location>
</feature>
<evidence type="ECO:0000256" key="5">
    <source>
        <dbReference type="ARBA" id="ARBA00022824"/>
    </source>
</evidence>
<feature type="chain" id="PRO_5045022257" description="Membrane magnesium transporter" evidence="10">
    <location>
        <begin position="26"/>
        <end position="154"/>
    </location>
</feature>
<evidence type="ECO:0000256" key="1">
    <source>
        <dbReference type="ARBA" id="ARBA00004477"/>
    </source>
</evidence>
<protein>
    <recommendedName>
        <fullName evidence="8">Membrane magnesium transporter</fullName>
    </recommendedName>
</protein>
<evidence type="ECO:0000256" key="3">
    <source>
        <dbReference type="ARBA" id="ARBA00011276"/>
    </source>
</evidence>
<dbReference type="InterPro" id="IPR018937">
    <property type="entry name" value="MMgT"/>
</dbReference>
<keyword evidence="8" id="KW-0967">Endosome</keyword>
<comment type="subcellular location">
    <subcellularLocation>
        <location evidence="1">Endoplasmic reticulum membrane</location>
        <topology evidence="1">Multi-pass membrane protein</topology>
    </subcellularLocation>
    <subcellularLocation>
        <location evidence="8">Golgi apparatus membrane</location>
        <topology evidence="8">Multi-pass membrane protein</topology>
    </subcellularLocation>
    <subcellularLocation>
        <location evidence="8">Early endosome membrane</location>
        <topology evidence="8">Multi-pass membrane protein</topology>
    </subcellularLocation>
</comment>
<evidence type="ECO:0000313" key="12">
    <source>
        <dbReference type="RefSeq" id="XP_014678010.1"/>
    </source>
</evidence>
<evidence type="ECO:0000256" key="4">
    <source>
        <dbReference type="ARBA" id="ARBA00022692"/>
    </source>
</evidence>
<keyword evidence="8" id="KW-0460">Magnesium</keyword>
<feature type="signal peptide" evidence="10">
    <location>
        <begin position="1"/>
        <end position="25"/>
    </location>
</feature>
<sequence>MASAIHKLVCTVGLVSLAHVAYSAAQHRTYMRLTEQEFTALPADVLVQGIVSLIMLMHSISHISGEFKDIKVGADLDTKSWESVGNRPSFYSFHHRGKALFGRQQVMEGEESESSRYCVVAPEHFPSAESASIDGGEEDEDEDEDAEEEEEEDD</sequence>
<evidence type="ECO:0000313" key="13">
    <source>
        <dbReference type="RefSeq" id="XP_014678011.1"/>
    </source>
</evidence>
<keyword evidence="8" id="KW-0333">Golgi apparatus</keyword>
<keyword evidence="10" id="KW-0732">Signal</keyword>
<dbReference type="RefSeq" id="XP_014678010.1">
    <property type="nucleotide sequence ID" value="XM_014822524.1"/>
</dbReference>
<evidence type="ECO:0000313" key="11">
    <source>
        <dbReference type="Proteomes" id="UP000695022"/>
    </source>
</evidence>
<keyword evidence="7" id="KW-0472">Membrane</keyword>
<dbReference type="PANTHER" id="PTHR21181:SF7">
    <property type="entry name" value="ER MEMBRANE PROTEIN COMPLEX SUBUNIT 5"/>
    <property type="match status" value="1"/>
</dbReference>
<gene>
    <name evidence="12 13" type="primary">LOC106817824</name>
</gene>
<name>A0ABM1F0P0_PRICU</name>
<dbReference type="RefSeq" id="XP_014678011.1">
    <property type="nucleotide sequence ID" value="XM_014822525.1"/>
</dbReference>
<evidence type="ECO:0000256" key="7">
    <source>
        <dbReference type="ARBA" id="ARBA00023136"/>
    </source>
</evidence>
<dbReference type="Proteomes" id="UP000695022">
    <property type="component" value="Unplaced"/>
</dbReference>
<evidence type="ECO:0000256" key="8">
    <source>
        <dbReference type="RuleBase" id="RU367002"/>
    </source>
</evidence>
<keyword evidence="11" id="KW-1185">Reference proteome</keyword>
<evidence type="ECO:0000256" key="9">
    <source>
        <dbReference type="SAM" id="MobiDB-lite"/>
    </source>
</evidence>
<dbReference type="Pfam" id="PF10270">
    <property type="entry name" value="MMgT"/>
    <property type="match status" value="1"/>
</dbReference>
<evidence type="ECO:0000256" key="6">
    <source>
        <dbReference type="ARBA" id="ARBA00022989"/>
    </source>
</evidence>
<comment type="similarity">
    <text evidence="2 8">Belongs to the membrane magnesium transporter (TC 1.A.67) family.</text>
</comment>
<proteinExistence type="inferred from homology"/>
<comment type="subunit">
    <text evidence="3">Component of the ER membrane protein complex (EMC).</text>
</comment>
<dbReference type="PANTHER" id="PTHR21181">
    <property type="match status" value="1"/>
</dbReference>
<evidence type="ECO:0000256" key="10">
    <source>
        <dbReference type="SAM" id="SignalP"/>
    </source>
</evidence>
<dbReference type="GeneID" id="106817824"/>
<keyword evidence="4" id="KW-0812">Transmembrane</keyword>
<reference evidence="12 13" key="1">
    <citation type="submission" date="2025-05" db="UniProtKB">
        <authorList>
            <consortium name="RefSeq"/>
        </authorList>
    </citation>
    <scope>IDENTIFICATION</scope>
</reference>
<evidence type="ECO:0000256" key="2">
    <source>
        <dbReference type="ARBA" id="ARBA00006109"/>
    </source>
</evidence>
<feature type="compositionally biased region" description="Acidic residues" evidence="9">
    <location>
        <begin position="135"/>
        <end position="154"/>
    </location>
</feature>
<comment type="function">
    <text evidence="8">Part of the endoplasmic reticulum membrane protein complex (EMC) that enables the energy-independent insertion into endoplasmic reticulum membranes of newly synthesized membrane proteins. May be involved in Mg(2+) transport.</text>
</comment>
<keyword evidence="8" id="KW-0813">Transport</keyword>
<organism evidence="11 13">
    <name type="scientific">Priapulus caudatus</name>
    <name type="common">Priapulid worm</name>
    <dbReference type="NCBI Taxonomy" id="37621"/>
    <lineage>
        <taxon>Eukaryota</taxon>
        <taxon>Metazoa</taxon>
        <taxon>Ecdysozoa</taxon>
        <taxon>Scalidophora</taxon>
        <taxon>Priapulida</taxon>
        <taxon>Priapulimorpha</taxon>
        <taxon>Priapulimorphida</taxon>
        <taxon>Priapulidae</taxon>
        <taxon>Priapulus</taxon>
    </lineage>
</organism>
<accession>A0ABM1F0P0</accession>